<reference evidence="1" key="1">
    <citation type="submission" date="2016-08" db="EMBL/GenBank/DDBJ databases">
        <title>Complete Genome Seqeunce of Paenibacillus sp. BIHB 4019 from tea rhizoplane.</title>
        <authorList>
            <person name="Thakur R."/>
            <person name="Swarnkar M.K."/>
            <person name="Gulati A."/>
        </authorList>
    </citation>
    <scope>NUCLEOTIDE SEQUENCE [LARGE SCALE GENOMIC DNA]</scope>
    <source>
        <strain evidence="1">BIHB4019</strain>
    </source>
</reference>
<proteinExistence type="predicted"/>
<evidence type="ECO:0000313" key="1">
    <source>
        <dbReference type="EMBL" id="ANY68427.1"/>
    </source>
</evidence>
<dbReference type="EMBL" id="CP016808">
    <property type="protein sequence ID" value="ANY68427.1"/>
    <property type="molecule type" value="Genomic_DNA"/>
</dbReference>
<sequence>MDEKIISFPIFQGETAVAILWRCSAFHSEKYREWMRKSYPFLYFKVKRLSPSFGGAARFIPRNIEKE</sequence>
<accession>A0A1B2DL42</accession>
<name>A0A1B2DL42_9BACL</name>
<gene>
    <name evidence="1" type="ORF">BBD42_19585</name>
</gene>
<dbReference type="AlphaFoldDB" id="A0A1B2DL42"/>
<protein>
    <submittedName>
        <fullName evidence="1">Uncharacterized protein</fullName>
    </submittedName>
</protein>
<organism evidence="1">
    <name type="scientific">Paenibacillus sp. BIHB 4019</name>
    <dbReference type="NCBI Taxonomy" id="1870819"/>
    <lineage>
        <taxon>Bacteria</taxon>
        <taxon>Bacillati</taxon>
        <taxon>Bacillota</taxon>
        <taxon>Bacilli</taxon>
        <taxon>Bacillales</taxon>
        <taxon>Paenibacillaceae</taxon>
        <taxon>Paenibacillus</taxon>
    </lineage>
</organism>